<dbReference type="Proteomes" id="UP001501319">
    <property type="component" value="Unassembled WGS sequence"/>
</dbReference>
<keyword evidence="2" id="KW-1185">Reference proteome</keyword>
<evidence type="ECO:0000313" key="2">
    <source>
        <dbReference type="Proteomes" id="UP001501319"/>
    </source>
</evidence>
<dbReference type="EMBL" id="BAAANE010000003">
    <property type="protein sequence ID" value="GAA1624938.1"/>
    <property type="molecule type" value="Genomic_DNA"/>
</dbReference>
<proteinExistence type="predicted"/>
<reference evidence="1 2" key="1">
    <citation type="journal article" date="2019" name="Int. J. Syst. Evol. Microbiol.">
        <title>The Global Catalogue of Microorganisms (GCM) 10K type strain sequencing project: providing services to taxonomists for standard genome sequencing and annotation.</title>
        <authorList>
            <consortium name="The Broad Institute Genomics Platform"/>
            <consortium name="The Broad Institute Genome Sequencing Center for Infectious Disease"/>
            <person name="Wu L."/>
            <person name="Ma J."/>
        </authorList>
    </citation>
    <scope>NUCLEOTIDE SEQUENCE [LARGE SCALE GENOMIC DNA]</scope>
    <source>
        <strain evidence="1 2">JCM 14306</strain>
    </source>
</reference>
<evidence type="ECO:0000313" key="1">
    <source>
        <dbReference type="EMBL" id="GAA1624938.1"/>
    </source>
</evidence>
<accession>A0ABN2F1B1</accession>
<protein>
    <submittedName>
        <fullName evidence="1">Uncharacterized protein</fullName>
    </submittedName>
</protein>
<name>A0ABN2F1B1_9ACTN</name>
<sequence>MEAGATLSGPGNQFADLPGKAHYARAERPEPCVLELVSKLAREPWTDHPSCVHPTLGSIARAVHDYSSRAGRRALLPLAPSFLGTAQPGFDVSARLVALCVSTALTSPGEISRDERSRLGRAQQTAGYLLASRPADQQPGGIARWWLPVFDRLRISEPVYRNFVATEHAAEAVAVTARASDGDSDIRLRQLLKQCLATV</sequence>
<gene>
    <name evidence="1" type="ORF">GCM10009744_10670</name>
</gene>
<comment type="caution">
    <text evidence="1">The sequence shown here is derived from an EMBL/GenBank/DDBJ whole genome shotgun (WGS) entry which is preliminary data.</text>
</comment>
<organism evidence="1 2">
    <name type="scientific">Kribbella alba</name>
    <dbReference type="NCBI Taxonomy" id="190197"/>
    <lineage>
        <taxon>Bacteria</taxon>
        <taxon>Bacillati</taxon>
        <taxon>Actinomycetota</taxon>
        <taxon>Actinomycetes</taxon>
        <taxon>Propionibacteriales</taxon>
        <taxon>Kribbellaceae</taxon>
        <taxon>Kribbella</taxon>
    </lineage>
</organism>